<dbReference type="PANTHER" id="PTHR21600">
    <property type="entry name" value="MITOCHONDRIAL RNA PSEUDOURIDINE SYNTHASE"/>
    <property type="match status" value="1"/>
</dbReference>
<dbReference type="CDD" id="cd00165">
    <property type="entry name" value="S4"/>
    <property type="match status" value="1"/>
</dbReference>
<dbReference type="PROSITE" id="PS01129">
    <property type="entry name" value="PSI_RLU"/>
    <property type="match status" value="1"/>
</dbReference>
<dbReference type="SMART" id="SM00363">
    <property type="entry name" value="S4"/>
    <property type="match status" value="1"/>
</dbReference>
<name>A0AAN7GHB3_9MYRT</name>
<evidence type="ECO:0000256" key="1">
    <source>
        <dbReference type="ARBA" id="ARBA00000073"/>
    </source>
</evidence>
<reference evidence="7 8" key="1">
    <citation type="journal article" date="2023" name="Hortic Res">
        <title>Pangenome of water caltrop reveals structural variations and asymmetric subgenome divergence after allopolyploidization.</title>
        <authorList>
            <person name="Zhang X."/>
            <person name="Chen Y."/>
            <person name="Wang L."/>
            <person name="Yuan Y."/>
            <person name="Fang M."/>
            <person name="Shi L."/>
            <person name="Lu R."/>
            <person name="Comes H.P."/>
            <person name="Ma Y."/>
            <person name="Chen Y."/>
            <person name="Huang G."/>
            <person name="Zhou Y."/>
            <person name="Zheng Z."/>
            <person name="Qiu Y."/>
        </authorList>
    </citation>
    <scope>NUCLEOTIDE SEQUENCE [LARGE SCALE GENOMIC DNA]</scope>
    <source>
        <tissue evidence="7">Roots</tissue>
    </source>
</reference>
<evidence type="ECO:0000256" key="4">
    <source>
        <dbReference type="PROSITE-ProRule" id="PRU00182"/>
    </source>
</evidence>
<evidence type="ECO:0000256" key="5">
    <source>
        <dbReference type="SAM" id="MobiDB-lite"/>
    </source>
</evidence>
<dbReference type="Gene3D" id="3.10.290.10">
    <property type="entry name" value="RNA-binding S4 domain"/>
    <property type="match status" value="1"/>
</dbReference>
<feature type="compositionally biased region" description="Polar residues" evidence="5">
    <location>
        <begin position="217"/>
        <end position="227"/>
    </location>
</feature>
<evidence type="ECO:0000313" key="8">
    <source>
        <dbReference type="Proteomes" id="UP001345219"/>
    </source>
</evidence>
<dbReference type="GO" id="GO:0000455">
    <property type="term" value="P:enzyme-directed rRNA pseudouridine synthesis"/>
    <property type="evidence" value="ECO:0007669"/>
    <property type="project" value="TreeGrafter"/>
</dbReference>
<feature type="region of interest" description="Disordered" evidence="5">
    <location>
        <begin position="203"/>
        <end position="227"/>
    </location>
</feature>
<dbReference type="InterPro" id="IPR050188">
    <property type="entry name" value="RluA_PseudoU_synthase"/>
</dbReference>
<proteinExistence type="inferred from homology"/>
<sequence length="444" mass="48118">MLSHRAELLTFRASFSSVSLPRRLTGARFPISQRASGALRAQSGLAESVNGAVDEADSSSEPTCSFAGVNLVETVDKKAGKLRIDSWISSRIRGISRARVQSSIRSGLVTVNGRVVDKVSHSVRAGDKVSCTISELQPLRAEPEDIPLDIVFEDDHVLVVNKPPHMVVHPAPGNAFGTLVNAILHHCSLPTVTFSENELLSEAEDALDSDDESSSLTAYQSSTQSGSPNLYGASVRPGIVHRLDKGTSGLLVVAKNEHSHAHLSKQFKLHTIQRVYVSLTCGVPSPLSGRVKVPIGRDTKNRVRMAAIPGPTGSGLARYAASRYKVIELLGGGSSALVEWRLETGRTHQIRAHAKYIGIPLLGDEIYGGTRGMIMSQLQPRFPHNSQGSLCQIVSKVERPCLHALALGFNHPHTRKNIQFSCQPPEDFTEVLRHLRELGSEKVL</sequence>
<dbReference type="Pfam" id="PF01479">
    <property type="entry name" value="S4"/>
    <property type="match status" value="1"/>
</dbReference>
<dbReference type="PROSITE" id="PS50889">
    <property type="entry name" value="S4"/>
    <property type="match status" value="1"/>
</dbReference>
<protein>
    <recommendedName>
        <fullName evidence="6">RNA-binding S4 domain-containing protein</fullName>
    </recommendedName>
</protein>
<evidence type="ECO:0000256" key="3">
    <source>
        <dbReference type="ARBA" id="ARBA00023235"/>
    </source>
</evidence>
<evidence type="ECO:0000256" key="2">
    <source>
        <dbReference type="ARBA" id="ARBA00010876"/>
    </source>
</evidence>
<dbReference type="SUPFAM" id="SSF55174">
    <property type="entry name" value="Alpha-L RNA-binding motif"/>
    <property type="match status" value="1"/>
</dbReference>
<keyword evidence="8" id="KW-1185">Reference proteome</keyword>
<keyword evidence="3" id="KW-0413">Isomerase</keyword>
<dbReference type="Pfam" id="PF00849">
    <property type="entry name" value="PseudoU_synth_2"/>
    <property type="match status" value="1"/>
</dbReference>
<comment type="caution">
    <text evidence="7">The sequence shown here is derived from an EMBL/GenBank/DDBJ whole genome shotgun (WGS) entry which is preliminary data.</text>
</comment>
<dbReference type="InterPro" id="IPR002942">
    <property type="entry name" value="S4_RNA-bd"/>
</dbReference>
<keyword evidence="4" id="KW-0694">RNA-binding</keyword>
<dbReference type="GO" id="GO:0003723">
    <property type="term" value="F:RNA binding"/>
    <property type="evidence" value="ECO:0007669"/>
    <property type="project" value="UniProtKB-KW"/>
</dbReference>
<dbReference type="PANTHER" id="PTHR21600:SF87">
    <property type="entry name" value="RNA PSEUDOURIDYLATE SYNTHASE DOMAIN-CONTAINING PROTEIN 1"/>
    <property type="match status" value="1"/>
</dbReference>
<evidence type="ECO:0000259" key="6">
    <source>
        <dbReference type="SMART" id="SM00363"/>
    </source>
</evidence>
<dbReference type="InterPro" id="IPR006224">
    <property type="entry name" value="PsdUridine_synth_RluA-like_CS"/>
</dbReference>
<comment type="catalytic activity">
    <reaction evidence="1">
        <text>a uridine in RNA = a pseudouridine in RNA</text>
        <dbReference type="Rhea" id="RHEA:48348"/>
        <dbReference type="Rhea" id="RHEA-COMP:12068"/>
        <dbReference type="Rhea" id="RHEA-COMP:12069"/>
        <dbReference type="ChEBI" id="CHEBI:65314"/>
        <dbReference type="ChEBI" id="CHEBI:65315"/>
    </reaction>
</comment>
<organism evidence="7 8">
    <name type="scientific">Trapa incisa</name>
    <dbReference type="NCBI Taxonomy" id="236973"/>
    <lineage>
        <taxon>Eukaryota</taxon>
        <taxon>Viridiplantae</taxon>
        <taxon>Streptophyta</taxon>
        <taxon>Embryophyta</taxon>
        <taxon>Tracheophyta</taxon>
        <taxon>Spermatophyta</taxon>
        <taxon>Magnoliopsida</taxon>
        <taxon>eudicotyledons</taxon>
        <taxon>Gunneridae</taxon>
        <taxon>Pentapetalae</taxon>
        <taxon>rosids</taxon>
        <taxon>malvids</taxon>
        <taxon>Myrtales</taxon>
        <taxon>Lythraceae</taxon>
        <taxon>Trapa</taxon>
    </lineage>
</organism>
<dbReference type="SUPFAM" id="SSF55120">
    <property type="entry name" value="Pseudouridine synthase"/>
    <property type="match status" value="1"/>
</dbReference>
<dbReference type="Gene3D" id="3.30.2350.10">
    <property type="entry name" value="Pseudouridine synthase"/>
    <property type="match status" value="2"/>
</dbReference>
<dbReference type="InterPro" id="IPR020103">
    <property type="entry name" value="PsdUridine_synth_cat_dom_sf"/>
</dbReference>
<accession>A0AAN7GHB3</accession>
<dbReference type="AlphaFoldDB" id="A0AAN7GHB3"/>
<dbReference type="GO" id="GO:0009982">
    <property type="term" value="F:pseudouridine synthase activity"/>
    <property type="evidence" value="ECO:0007669"/>
    <property type="project" value="InterPro"/>
</dbReference>
<dbReference type="EMBL" id="JAXIOK010000021">
    <property type="protein sequence ID" value="KAK4746120.1"/>
    <property type="molecule type" value="Genomic_DNA"/>
</dbReference>
<dbReference type="InterPro" id="IPR006145">
    <property type="entry name" value="PsdUridine_synth_RsuA/RluA"/>
</dbReference>
<dbReference type="Proteomes" id="UP001345219">
    <property type="component" value="Chromosome 10"/>
</dbReference>
<dbReference type="CDD" id="cd02869">
    <property type="entry name" value="PseudoU_synth_RluA_like"/>
    <property type="match status" value="1"/>
</dbReference>
<feature type="domain" description="RNA-binding S4" evidence="6">
    <location>
        <begin position="82"/>
        <end position="147"/>
    </location>
</feature>
<dbReference type="InterPro" id="IPR036986">
    <property type="entry name" value="S4_RNA-bd_sf"/>
</dbReference>
<gene>
    <name evidence="7" type="ORF">SAY87_012432</name>
</gene>
<comment type="similarity">
    <text evidence="2">Belongs to the pseudouridine synthase RluA family.</text>
</comment>
<feature type="compositionally biased region" description="Acidic residues" evidence="5">
    <location>
        <begin position="203"/>
        <end position="213"/>
    </location>
</feature>
<evidence type="ECO:0000313" key="7">
    <source>
        <dbReference type="EMBL" id="KAK4746120.1"/>
    </source>
</evidence>